<dbReference type="SUPFAM" id="SSF52242">
    <property type="entry name" value="Cobalamin (vitamin B12)-binding domain"/>
    <property type="match status" value="1"/>
</dbReference>
<keyword evidence="15 21" id="KW-0862">Zinc</keyword>
<evidence type="ECO:0000256" key="4">
    <source>
        <dbReference type="ARBA" id="ARBA00005178"/>
    </source>
</evidence>
<feature type="domain" description="B12-binding N-terminal" evidence="29">
    <location>
        <begin position="717"/>
        <end position="811"/>
    </location>
</feature>
<evidence type="ECO:0000256" key="6">
    <source>
        <dbReference type="ARBA" id="ARBA00012032"/>
    </source>
</evidence>
<comment type="cofactor">
    <cofactor evidence="2 21 24">
        <name>Zn(2+)</name>
        <dbReference type="ChEBI" id="CHEBI:29105"/>
    </cofactor>
</comment>
<evidence type="ECO:0000256" key="15">
    <source>
        <dbReference type="ARBA" id="ARBA00022833"/>
    </source>
</evidence>
<dbReference type="PANTHER" id="PTHR45833:SF1">
    <property type="entry name" value="METHIONINE SYNTHASE"/>
    <property type="match status" value="1"/>
</dbReference>
<dbReference type="PROSITE" id="PS51337">
    <property type="entry name" value="B12_BINDING_NTER"/>
    <property type="match status" value="1"/>
</dbReference>
<dbReference type="InterPro" id="IPR033706">
    <property type="entry name" value="Met_synthase_B12-bd"/>
</dbReference>
<dbReference type="Pfam" id="PF02965">
    <property type="entry name" value="Met_synt_B12"/>
    <property type="match status" value="1"/>
</dbReference>
<evidence type="ECO:0000256" key="16">
    <source>
        <dbReference type="ARBA" id="ARBA00023167"/>
    </source>
</evidence>
<dbReference type="PROSITE" id="PS51332">
    <property type="entry name" value="B12_BINDING"/>
    <property type="match status" value="1"/>
</dbReference>
<evidence type="ECO:0000256" key="19">
    <source>
        <dbReference type="ARBA" id="ARBA00031040"/>
    </source>
</evidence>
<evidence type="ECO:0000256" key="21">
    <source>
        <dbReference type="PIRNR" id="PIRNR000381"/>
    </source>
</evidence>
<dbReference type="GO" id="GO:0005829">
    <property type="term" value="C:cytosol"/>
    <property type="evidence" value="ECO:0007669"/>
    <property type="project" value="TreeGrafter"/>
</dbReference>
<evidence type="ECO:0000256" key="23">
    <source>
        <dbReference type="PIRSR" id="PIRSR000381-2"/>
    </source>
</evidence>
<evidence type="ECO:0000256" key="14">
    <source>
        <dbReference type="ARBA" id="ARBA00022737"/>
    </source>
</evidence>
<evidence type="ECO:0000256" key="12">
    <source>
        <dbReference type="ARBA" id="ARBA00022691"/>
    </source>
</evidence>
<evidence type="ECO:0000256" key="1">
    <source>
        <dbReference type="ARBA" id="ARBA00001700"/>
    </source>
</evidence>
<dbReference type="FunFam" id="3.40.50.280:FF:000001">
    <property type="entry name" value="Methionine synthase"/>
    <property type="match status" value="1"/>
</dbReference>
<dbReference type="InterPro" id="IPR036724">
    <property type="entry name" value="Cobalamin-bd_sf"/>
</dbReference>
<dbReference type="SUPFAM" id="SSF51717">
    <property type="entry name" value="Dihydropteroate synthetase-like"/>
    <property type="match status" value="1"/>
</dbReference>
<evidence type="ECO:0000313" key="31">
    <source>
        <dbReference type="Proteomes" id="UP000315648"/>
    </source>
</evidence>
<dbReference type="SUPFAM" id="SSF47644">
    <property type="entry name" value="Methionine synthase domain"/>
    <property type="match status" value="1"/>
</dbReference>
<dbReference type="Gene3D" id="3.20.20.20">
    <property type="entry name" value="Dihydropteroate synthase-like"/>
    <property type="match status" value="1"/>
</dbReference>
<dbReference type="CDD" id="cd00740">
    <property type="entry name" value="MeTr"/>
    <property type="match status" value="1"/>
</dbReference>
<dbReference type="FunFam" id="3.20.20.20:FF:000002">
    <property type="entry name" value="Methionine synthase"/>
    <property type="match status" value="1"/>
</dbReference>
<evidence type="ECO:0000256" key="18">
    <source>
        <dbReference type="ARBA" id="ARBA00025552"/>
    </source>
</evidence>
<dbReference type="FunFam" id="1.10.1240.10:FF:000001">
    <property type="entry name" value="Methionine synthase"/>
    <property type="match status" value="1"/>
</dbReference>
<feature type="binding site" evidence="23">
    <location>
        <begin position="830"/>
        <end position="834"/>
    </location>
    <ligand>
        <name>methylcob(III)alamin</name>
        <dbReference type="ChEBI" id="CHEBI:28115"/>
    </ligand>
</feature>
<keyword evidence="17 21" id="KW-0170">Cobalt</keyword>
<dbReference type="Pfam" id="PF02574">
    <property type="entry name" value="S-methyl_trans"/>
    <property type="match status" value="1"/>
</dbReference>
<dbReference type="PROSITE" id="PS50972">
    <property type="entry name" value="PTERIN_BINDING"/>
    <property type="match status" value="1"/>
</dbReference>
<evidence type="ECO:0000256" key="13">
    <source>
        <dbReference type="ARBA" id="ARBA00022723"/>
    </source>
</evidence>
<keyword evidence="9 21" id="KW-0028">Amino-acid biosynthesis</keyword>
<dbReference type="InterPro" id="IPR003759">
    <property type="entry name" value="Cbl-bd_cap"/>
</dbReference>
<dbReference type="Pfam" id="PF00809">
    <property type="entry name" value="Pterin_bind"/>
    <property type="match status" value="1"/>
</dbReference>
<reference evidence="30 31" key="1">
    <citation type="submission" date="2019-07" db="EMBL/GenBank/DDBJ databases">
        <title>Description of 53C-WASEF.</title>
        <authorList>
            <person name="Pitt A."/>
            <person name="Hahn M.W."/>
        </authorList>
    </citation>
    <scope>NUCLEOTIDE SEQUENCE [LARGE SCALE GENOMIC DNA]</scope>
    <source>
        <strain evidence="30 31">53C-WASEF</strain>
    </source>
</reference>
<dbReference type="Pfam" id="PF02310">
    <property type="entry name" value="B12-binding"/>
    <property type="match status" value="1"/>
</dbReference>
<dbReference type="SMART" id="SM01018">
    <property type="entry name" value="B12-binding_2"/>
    <property type="match status" value="1"/>
</dbReference>
<dbReference type="GO" id="GO:0050667">
    <property type="term" value="P:homocysteine metabolic process"/>
    <property type="evidence" value="ECO:0007669"/>
    <property type="project" value="TreeGrafter"/>
</dbReference>
<keyword evidence="11 21" id="KW-0808">Transferase</keyword>
<comment type="function">
    <text evidence="18 21">Catalyzes the transfer of a methyl group from methyl-cobalamin to homocysteine, yielding enzyme-bound cob(I)alamin and methionine. Subsequently, remethylates the cofactor using methyltetrahydrofolate.</text>
</comment>
<dbReference type="SUPFAM" id="SSF56507">
    <property type="entry name" value="Methionine synthase activation domain-like"/>
    <property type="match status" value="1"/>
</dbReference>
<dbReference type="CDD" id="cd02069">
    <property type="entry name" value="methionine_synthase_B12_BD"/>
    <property type="match status" value="1"/>
</dbReference>
<dbReference type="SUPFAM" id="SSF82282">
    <property type="entry name" value="Homocysteine S-methyltransferase"/>
    <property type="match status" value="1"/>
</dbReference>
<feature type="binding site" evidence="22 24">
    <location>
        <position position="344"/>
    </location>
    <ligand>
        <name>Zn(2+)</name>
        <dbReference type="ChEBI" id="CHEBI:29105"/>
    </ligand>
</feature>
<dbReference type="InterPro" id="IPR011822">
    <property type="entry name" value="MetH"/>
</dbReference>
<dbReference type="InterPro" id="IPR003726">
    <property type="entry name" value="HCY_dom"/>
</dbReference>
<evidence type="ECO:0000259" key="27">
    <source>
        <dbReference type="PROSITE" id="PS50974"/>
    </source>
</evidence>
<gene>
    <name evidence="30" type="primary">metH</name>
    <name evidence="30" type="ORF">FPL22_13315</name>
</gene>
<comment type="pathway">
    <text evidence="4 21">Amino-acid biosynthesis; L-methionine biosynthesis via de novo pathway; L-methionine from L-homocysteine (MetH route): step 1/1.</text>
</comment>
<feature type="binding site" evidence="23">
    <location>
        <position position="1023"/>
    </location>
    <ligand>
        <name>S-adenosyl-L-methionine</name>
        <dbReference type="ChEBI" id="CHEBI:59789"/>
    </ligand>
</feature>
<keyword evidence="31" id="KW-1185">Reference proteome</keyword>
<dbReference type="Pfam" id="PF02607">
    <property type="entry name" value="B12-binding_2"/>
    <property type="match status" value="1"/>
</dbReference>
<dbReference type="EC" id="2.1.1.13" evidence="6 20"/>
<feature type="binding site" evidence="22 24">
    <location>
        <position position="277"/>
    </location>
    <ligand>
        <name>Zn(2+)</name>
        <dbReference type="ChEBI" id="CHEBI:29105"/>
    </ligand>
</feature>
<evidence type="ECO:0000256" key="22">
    <source>
        <dbReference type="PIRSR" id="PIRSR000381-1"/>
    </source>
</evidence>
<dbReference type="PIRSF" id="PIRSF000381">
    <property type="entry name" value="MetH"/>
    <property type="match status" value="1"/>
</dbReference>
<feature type="domain" description="B12-binding" evidence="28">
    <location>
        <begin position="820"/>
        <end position="955"/>
    </location>
</feature>
<keyword evidence="14" id="KW-0677">Repeat</keyword>
<keyword evidence="16 21" id="KW-0486">Methionine biosynthesis</keyword>
<dbReference type="GO" id="GO:0008705">
    <property type="term" value="F:methionine synthase activity"/>
    <property type="evidence" value="ECO:0007669"/>
    <property type="project" value="UniProtKB-UniRule"/>
</dbReference>
<dbReference type="InterPro" id="IPR036589">
    <property type="entry name" value="HCY_dom_sf"/>
</dbReference>
<accession>A0A556QKA6</accession>
<evidence type="ECO:0000256" key="2">
    <source>
        <dbReference type="ARBA" id="ARBA00001947"/>
    </source>
</evidence>
<evidence type="ECO:0000259" key="26">
    <source>
        <dbReference type="PROSITE" id="PS50972"/>
    </source>
</evidence>
<evidence type="ECO:0000256" key="7">
    <source>
        <dbReference type="ARBA" id="ARBA00013998"/>
    </source>
</evidence>
<dbReference type="OrthoDB" id="9803687at2"/>
<dbReference type="InterPro" id="IPR050554">
    <property type="entry name" value="Met_Synthase/Corrinoid"/>
</dbReference>
<dbReference type="Gene3D" id="3.20.20.330">
    <property type="entry name" value="Homocysteine-binding-like domain"/>
    <property type="match status" value="1"/>
</dbReference>
<name>A0A556QKA6_9BACT</name>
<dbReference type="UniPathway" id="UPA00051">
    <property type="reaction ID" value="UER00081"/>
</dbReference>
<organism evidence="30 31">
    <name type="scientific">Rariglobus hedericola</name>
    <dbReference type="NCBI Taxonomy" id="2597822"/>
    <lineage>
        <taxon>Bacteria</taxon>
        <taxon>Pseudomonadati</taxon>
        <taxon>Verrucomicrobiota</taxon>
        <taxon>Opitutia</taxon>
        <taxon>Opitutales</taxon>
        <taxon>Opitutaceae</taxon>
        <taxon>Rariglobus</taxon>
    </lineage>
</organism>
<dbReference type="GO" id="GO:0008270">
    <property type="term" value="F:zinc ion binding"/>
    <property type="evidence" value="ECO:0007669"/>
    <property type="project" value="UniProtKB-UniRule"/>
</dbReference>
<sequence length="1304" mass="142905">MSSASPKISSAEIDLRRLLSERVAIIDGAMGTTIRSYNITEEQARGDRFKDAPKDLKNNGDIYSLTRPTEIGDIHRRFLEAGADIIETNTFSATSIGQSEFFIEDPREHGGRKDPAFYQGVIENKFLQELAHDINFQSARQCREWADRIANATGRRRYVAGAIGPLTVSLSNSPDADDAGFRVITFDQVKADYRRQIRSLIAGGSDLLLVETIFDSLNAKAALVAIEEVFAEDNIRLPLMISAAVGRGGETMISAQTVEALWSAVRSHQPLSIGLNCSIGPDLMRPFLAELAEKAPDTFISAYPNAGLPNPLTPTGFDLEPADMARYMGEFADSHLCNIAGGCCGNTPEHIAAIAQALAPKSPRKPIATRVPSSVVAGVADPGPKSPVASAADLSAINSQLSALPLKLSGSLPFTQQLGSYLMVGERTNVAGSPKFAKLVKAGNYEEAVSVARQQVDNGANVIDVCMDDGLIDGVAAMTRFLQLIGSEPEIAKVPIMVDSSKWEVIEAGLKCLQGKGIVNSISLKEGEAKFLEQARAILRYGAAVVVMAFDENGQAASYAEKIRICERAYRLLVDQVGFPPEDIIFDPNILTVGTGIEEHNNYAVDFIEATRWIKANLPHAKVSGGVSNVSFSFRGNNPVREAMHAAFLYHAIKAGMDMGIVNPSMLEVYEEVEPELLVLVEDVILNRRPDSTERLVEYGEKLKASASGTKAEDTKVEETWRKGTVEERLSHALVKGIDQFIDTDTEEARQKYGKPLTIIEGPLMDGMRVVGDLFGAGKMFLPQVVKSARVMKKAVAYLQPYMEAEKAALIASGGVAKAQGKIIMATVKGDVHDIGKNIVGVVLACNNYEVIDMGVMVSCEKILAAAKEKNADIIGLSGLITPSLDEMVHNAKEMERQGFKIPLLIGGATTSAAHNAVKIAPHYSEPVIHVLDASRVIGVVSQLLNPDNKPAYVADIRAKQEKSRSDFANRRERKPLLSIETARDRAQKFDWAAIDIPKPAFLGTQVFRDASVKELLEKEFIDWGPFFSAWELHGRYPQILTDEVVGVEATKLFNDAQALFERIIAENRFQPQAIQTFWPANSVGDSVEIYTDESRTEVLHTFHFLRQQQEKPADQFNHCLADYIAPKSSGRPDYLGQFAVTAGPGVETFSHEFKAAGDDYNAIMVQALGDRIAEAMAEFFHKKERDLSGFGLTENLSPYDIIREKYRGIRPAPGYPACPDHRHKPQIWNLVPVEREIGINLTESCAMYPASSVSGFYFNHPESKYFAVGKLGKDQLEDYATRTGIPLVEHERWLGSYLDYDPS</sequence>
<feature type="binding site" evidence="23">
    <location>
        <position position="934"/>
    </location>
    <ligand>
        <name>methylcob(III)alamin</name>
        <dbReference type="ChEBI" id="CHEBI:28115"/>
    </ligand>
</feature>
<dbReference type="Gene3D" id="1.10.1240.10">
    <property type="entry name" value="Methionine synthase domain"/>
    <property type="match status" value="1"/>
</dbReference>
<dbReference type="RefSeq" id="WP_144230897.1">
    <property type="nucleotide sequence ID" value="NZ_CBCRVV010000011.1"/>
</dbReference>
<keyword evidence="10 21" id="KW-0846">Cobalamin</keyword>
<feature type="binding site" evidence="23">
    <location>
        <position position="761"/>
    </location>
    <ligand>
        <name>methylcob(III)alamin</name>
        <dbReference type="ChEBI" id="CHEBI:28115"/>
    </ligand>
</feature>
<evidence type="ECO:0000256" key="5">
    <source>
        <dbReference type="ARBA" id="ARBA00010398"/>
    </source>
</evidence>
<dbReference type="GO" id="GO:0032259">
    <property type="term" value="P:methylation"/>
    <property type="evidence" value="ECO:0007669"/>
    <property type="project" value="UniProtKB-KW"/>
</dbReference>
<dbReference type="Gene3D" id="3.10.196.10">
    <property type="entry name" value="Vitamin B12-dependent methionine synthase, activation domain"/>
    <property type="match status" value="1"/>
</dbReference>
<evidence type="ECO:0000256" key="3">
    <source>
        <dbReference type="ARBA" id="ARBA00001956"/>
    </source>
</evidence>
<dbReference type="GO" id="GO:0031419">
    <property type="term" value="F:cobalamin binding"/>
    <property type="evidence" value="ECO:0007669"/>
    <property type="project" value="UniProtKB-UniRule"/>
</dbReference>
<evidence type="ECO:0000256" key="24">
    <source>
        <dbReference type="PROSITE-ProRule" id="PRU00333"/>
    </source>
</evidence>
<evidence type="ECO:0000256" key="9">
    <source>
        <dbReference type="ARBA" id="ARBA00022605"/>
    </source>
</evidence>
<keyword evidence="13 21" id="KW-0479">Metal-binding</keyword>
<dbReference type="Gene3D" id="3.40.50.280">
    <property type="entry name" value="Cobalamin-binding domain"/>
    <property type="match status" value="1"/>
</dbReference>
<comment type="caution">
    <text evidence="30">The sequence shown here is derived from an EMBL/GenBank/DDBJ whole genome shotgun (WGS) entry which is preliminary data.</text>
</comment>
<dbReference type="PROSITE" id="PS50974">
    <property type="entry name" value="ADOMET_ACTIVATION"/>
    <property type="match status" value="1"/>
</dbReference>
<dbReference type="InterPro" id="IPR037010">
    <property type="entry name" value="VitB12-dep_Met_synth_activ_sf"/>
</dbReference>
<comment type="cofactor">
    <cofactor evidence="3 21 22">
        <name>methylcob(III)alamin</name>
        <dbReference type="ChEBI" id="CHEBI:28115"/>
    </cofactor>
</comment>
<keyword evidence="12 21" id="KW-0949">S-adenosyl-L-methionine</keyword>
<evidence type="ECO:0000256" key="8">
    <source>
        <dbReference type="ARBA" id="ARBA00022603"/>
    </source>
</evidence>
<dbReference type="PROSITE" id="PS50970">
    <property type="entry name" value="HCY"/>
    <property type="match status" value="1"/>
</dbReference>
<evidence type="ECO:0000256" key="17">
    <source>
        <dbReference type="ARBA" id="ARBA00023285"/>
    </source>
</evidence>
<evidence type="ECO:0000256" key="20">
    <source>
        <dbReference type="NCBIfam" id="TIGR02082"/>
    </source>
</evidence>
<evidence type="ECO:0000256" key="10">
    <source>
        <dbReference type="ARBA" id="ARBA00022628"/>
    </source>
</evidence>
<dbReference type="InterPro" id="IPR004223">
    <property type="entry name" value="VitB12-dep_Met_synth_activ_dom"/>
</dbReference>
<feature type="binding site" evidence="23">
    <location>
        <position position="878"/>
    </location>
    <ligand>
        <name>methylcob(III)alamin</name>
        <dbReference type="ChEBI" id="CHEBI:28115"/>
    </ligand>
</feature>
<dbReference type="InterPro" id="IPR011005">
    <property type="entry name" value="Dihydropteroate_synth-like_sf"/>
</dbReference>
<dbReference type="PANTHER" id="PTHR45833">
    <property type="entry name" value="METHIONINE SYNTHASE"/>
    <property type="match status" value="1"/>
</dbReference>
<feature type="domain" description="AdoMet activation" evidence="27">
    <location>
        <begin position="971"/>
        <end position="1304"/>
    </location>
</feature>
<dbReference type="InterPro" id="IPR036594">
    <property type="entry name" value="Meth_synthase_dom"/>
</dbReference>
<keyword evidence="8 21" id="KW-0489">Methyltransferase</keyword>
<dbReference type="InterPro" id="IPR006158">
    <property type="entry name" value="Cobalamin-bd"/>
</dbReference>
<feature type="binding site" evidence="23">
    <location>
        <begin position="1266"/>
        <end position="1267"/>
    </location>
    <ligand>
        <name>S-adenosyl-L-methionine</name>
        <dbReference type="ChEBI" id="CHEBI:59789"/>
    </ligand>
</feature>
<dbReference type="InterPro" id="IPR000489">
    <property type="entry name" value="Pterin-binding_dom"/>
</dbReference>
<evidence type="ECO:0000259" key="29">
    <source>
        <dbReference type="PROSITE" id="PS51337"/>
    </source>
</evidence>
<dbReference type="EMBL" id="VMBG01000002">
    <property type="protein sequence ID" value="TSJ77076.1"/>
    <property type="molecule type" value="Genomic_DNA"/>
</dbReference>
<feature type="domain" description="Pterin-binding" evidence="26">
    <location>
        <begin position="421"/>
        <end position="681"/>
    </location>
</feature>
<comment type="domain">
    <text evidence="21">Modular enzyme with four functionally distinct domains. The isolated Hcy-binding domain catalyzes methyl transfer from free methylcobalamin to homocysteine. The Hcy-binding domain in association with the pterin-binding domain catalyzes the methylation of cob(I)alamin by methyltetrahydrofolate and the methylation of homocysteine. The B12-binding domain binds the cofactor. The AdoMet activation domain binds S-adenosyl-L-methionine. Under aerobic conditions cob(I)alamin can be converted to inactive cob(II)alamin. Reductive methylation by S-adenosyl-L-methionine and flavodoxin regenerates methylcobalamin.</text>
</comment>
<evidence type="ECO:0000256" key="11">
    <source>
        <dbReference type="ARBA" id="ARBA00022679"/>
    </source>
</evidence>
<feature type="binding site" evidence="23">
    <location>
        <position position="1211"/>
    </location>
    <ligand>
        <name>S-adenosyl-L-methionine</name>
        <dbReference type="ChEBI" id="CHEBI:59789"/>
    </ligand>
</feature>
<proteinExistence type="inferred from homology"/>
<comment type="catalytic activity">
    <reaction evidence="1 21">
        <text>(6S)-5-methyl-5,6,7,8-tetrahydrofolate + L-homocysteine = (6S)-5,6,7,8-tetrahydrofolate + L-methionine</text>
        <dbReference type="Rhea" id="RHEA:11172"/>
        <dbReference type="ChEBI" id="CHEBI:18608"/>
        <dbReference type="ChEBI" id="CHEBI:57453"/>
        <dbReference type="ChEBI" id="CHEBI:57844"/>
        <dbReference type="ChEBI" id="CHEBI:58199"/>
        <dbReference type="EC" id="2.1.1.13"/>
    </reaction>
</comment>
<feature type="binding site" description="axial binding residue" evidence="22">
    <location>
        <position position="833"/>
    </location>
    <ligand>
        <name>methylcob(III)alamin</name>
        <dbReference type="ChEBI" id="CHEBI:28115"/>
    </ligand>
    <ligandPart>
        <name>Co</name>
        <dbReference type="ChEBI" id="CHEBI:27638"/>
    </ligandPart>
</feature>
<dbReference type="Gene3D" id="1.10.288.10">
    <property type="entry name" value="Cobalamin-dependent Methionine Synthase, domain 2"/>
    <property type="match status" value="1"/>
</dbReference>
<dbReference type="GO" id="GO:0046653">
    <property type="term" value="P:tetrahydrofolate metabolic process"/>
    <property type="evidence" value="ECO:0007669"/>
    <property type="project" value="TreeGrafter"/>
</dbReference>
<feature type="binding site" evidence="23">
    <location>
        <position position="882"/>
    </location>
    <ligand>
        <name>methylcob(III)alamin</name>
        <dbReference type="ChEBI" id="CHEBI:28115"/>
    </ligand>
</feature>
<feature type="binding site" evidence="22 24">
    <location>
        <position position="343"/>
    </location>
    <ligand>
        <name>Zn(2+)</name>
        <dbReference type="ChEBI" id="CHEBI:29105"/>
    </ligand>
</feature>
<dbReference type="NCBIfam" id="TIGR02082">
    <property type="entry name" value="metH"/>
    <property type="match status" value="1"/>
</dbReference>
<comment type="similarity">
    <text evidence="5">Belongs to the vitamin-B12 dependent methionine synthase family.</text>
</comment>
<evidence type="ECO:0000259" key="28">
    <source>
        <dbReference type="PROSITE" id="PS51332"/>
    </source>
</evidence>
<evidence type="ECO:0000259" key="25">
    <source>
        <dbReference type="PROSITE" id="PS50970"/>
    </source>
</evidence>
<feature type="domain" description="Hcy-binding" evidence="25">
    <location>
        <begin position="12"/>
        <end position="358"/>
    </location>
</feature>
<dbReference type="Proteomes" id="UP000315648">
    <property type="component" value="Unassembled WGS sequence"/>
</dbReference>
<protein>
    <recommendedName>
        <fullName evidence="7 20">Methionine synthase</fullName>
        <ecNumber evidence="6 20">2.1.1.13</ecNumber>
    </recommendedName>
    <alternativeName>
        <fullName evidence="19 21">5-methyltetrahydrofolate--homocysteine methyltransferase</fullName>
    </alternativeName>
</protein>
<evidence type="ECO:0000313" key="30">
    <source>
        <dbReference type="EMBL" id="TSJ77076.1"/>
    </source>
</evidence>